<organism evidence="1 2">
    <name type="scientific">Coniella lustricola</name>
    <dbReference type="NCBI Taxonomy" id="2025994"/>
    <lineage>
        <taxon>Eukaryota</taxon>
        <taxon>Fungi</taxon>
        <taxon>Dikarya</taxon>
        <taxon>Ascomycota</taxon>
        <taxon>Pezizomycotina</taxon>
        <taxon>Sordariomycetes</taxon>
        <taxon>Sordariomycetidae</taxon>
        <taxon>Diaporthales</taxon>
        <taxon>Schizoparmaceae</taxon>
        <taxon>Coniella</taxon>
    </lineage>
</organism>
<evidence type="ECO:0000313" key="1">
    <source>
        <dbReference type="EMBL" id="PSR97627.1"/>
    </source>
</evidence>
<dbReference type="InParanoid" id="A0A2T3AH91"/>
<dbReference type="GO" id="GO:0140053">
    <property type="term" value="P:mitochondrial gene expression"/>
    <property type="evidence" value="ECO:0007669"/>
    <property type="project" value="TreeGrafter"/>
</dbReference>
<dbReference type="Gene3D" id="1.25.40.10">
    <property type="entry name" value="Tetratricopeptide repeat domain"/>
    <property type="match status" value="2"/>
</dbReference>
<protein>
    <recommendedName>
        <fullName evidence="3">Complex I intermediate-associated protein 84</fullName>
    </recommendedName>
</protein>
<name>A0A2T3AH91_9PEZI</name>
<reference evidence="1 2" key="1">
    <citation type="journal article" date="2018" name="Mycol. Prog.">
        <title>Coniella lustricola, a new species from submerged detritus.</title>
        <authorList>
            <person name="Raudabaugh D.B."/>
            <person name="Iturriaga T."/>
            <person name="Carver A."/>
            <person name="Mondo S."/>
            <person name="Pangilinan J."/>
            <person name="Lipzen A."/>
            <person name="He G."/>
            <person name="Amirebrahimi M."/>
            <person name="Grigoriev I.V."/>
            <person name="Miller A.N."/>
        </authorList>
    </citation>
    <scope>NUCLEOTIDE SEQUENCE [LARGE SCALE GENOMIC DNA]</scope>
    <source>
        <strain evidence="1 2">B22-T-1</strain>
    </source>
</reference>
<accession>A0A2T3AH91</accession>
<dbReference type="GO" id="GO:0003729">
    <property type="term" value="F:mRNA binding"/>
    <property type="evidence" value="ECO:0007669"/>
    <property type="project" value="TreeGrafter"/>
</dbReference>
<dbReference type="Proteomes" id="UP000241462">
    <property type="component" value="Unassembled WGS sequence"/>
</dbReference>
<evidence type="ECO:0000313" key="2">
    <source>
        <dbReference type="Proteomes" id="UP000241462"/>
    </source>
</evidence>
<proteinExistence type="predicted"/>
<dbReference type="EMBL" id="KZ678389">
    <property type="protein sequence ID" value="PSR97627.1"/>
    <property type="molecule type" value="Genomic_DNA"/>
</dbReference>
<evidence type="ECO:0008006" key="3">
    <source>
        <dbReference type="Google" id="ProtNLM"/>
    </source>
</evidence>
<dbReference type="PANTHER" id="PTHR47938">
    <property type="entry name" value="RESPIRATORY COMPLEX I CHAPERONE (CIA84), PUTATIVE (AFU_ORTHOLOGUE AFUA_2G06020)-RELATED"/>
    <property type="match status" value="1"/>
</dbReference>
<sequence>MRSSLPRRVCRQVLASHGTPLPPCTLLGEARVSQSLRPTRARRPLLRHPPRRTFLNLWNKTEPREIKDAGLEPGFGTLVEFKAHSDEGTRLPSREELILAWRTFFDNKYRANRAVNSSEAFVARLVLEYLQKDLDAKPPLTTFDLRRTMDVLAKPLSNVSSSEHCEFATALYRALKPRMFDWENHKEHDNALRELNSPEFENYMTALTKFGGAMQAAQTLSDLRGRVKDLRIHIKPEKLQKLHMMVLQAIVTERQETPEIYAKKLQTEYGLVYSSNFHEIMTTYYAETQQDDSGPLREWFLRSIEGAKMPRPDAYLSVLKFCYRIGHEPDWVRKAMQQLCDRNPPKIWWDVVLAWAVFQGKDIDHIKHMHDVMIKMNPGNHYIHSDIFTINSLIEVAVETKNAPLAERLNGLASESSIERNVMTWSLLLQARIVGQDKAGAASALEELIRFGRIQPGSQVATTINTYIRYLCSSASTSSTEVMDALTLVESQHGELEPTTVAAVCLKFLKDDKTMDVLDTLGLHLRTFSMADRQVTRSALLQYCLDKTISTARAWDCYLLVHQYFPETTKEERIGLMEGFFGRKRSDMACNIFGHMRAHPDERYRPDLETYVLCLEGLGAVPDEDSLGMVHNMFKMDTMIQPNVRLLTALMIAHTSCDQPRRAFDYWGQIANLPEGPTYKSLEHVFRACQKIPYGYERAQGIWEKMHRLEVDIPENVYDAYTLMLAGQMQMEKTKDMLLSKQVEQAGKLTPRLLAYVFNAFIQPDLQREFKEWAMLEFPDQWDRVSKYKTSKTLNGTDRIHIAAEILKA</sequence>
<gene>
    <name evidence="1" type="ORF">BD289DRAFT_362155</name>
</gene>
<dbReference type="PANTHER" id="PTHR47938:SF39">
    <property type="entry name" value="PENTACOTRIPEPTIDE-REPEAT REGION OF PRORP DOMAIN-CONTAINING PROTEIN"/>
    <property type="match status" value="1"/>
</dbReference>
<dbReference type="InterPro" id="IPR011990">
    <property type="entry name" value="TPR-like_helical_dom_sf"/>
</dbReference>
<keyword evidence="2" id="KW-1185">Reference proteome</keyword>
<dbReference type="STRING" id="2025994.A0A2T3AH91"/>
<dbReference type="GO" id="GO:0005739">
    <property type="term" value="C:mitochondrion"/>
    <property type="evidence" value="ECO:0007669"/>
    <property type="project" value="TreeGrafter"/>
</dbReference>
<dbReference type="OrthoDB" id="185373at2759"/>
<dbReference type="AlphaFoldDB" id="A0A2T3AH91"/>